<proteinExistence type="predicted"/>
<accession>K1WLZ7</accession>
<reference evidence="1 2" key="1">
    <citation type="journal article" date="2012" name="BMC Genomics">
        <title>Sequencing the genome of Marssonina brunnea reveals fungus-poplar co-evolution.</title>
        <authorList>
            <person name="Zhu S."/>
            <person name="Cao Y.-Z."/>
            <person name="Jiang C."/>
            <person name="Tan B.-Y."/>
            <person name="Wang Z."/>
            <person name="Feng S."/>
            <person name="Zhang L."/>
            <person name="Su X.-H."/>
            <person name="Brejova B."/>
            <person name="Vinar T."/>
            <person name="Xu M."/>
            <person name="Wang M.-X."/>
            <person name="Zhang S.-G."/>
            <person name="Huang M.-R."/>
            <person name="Wu R."/>
            <person name="Zhou Y."/>
        </authorList>
    </citation>
    <scope>NUCLEOTIDE SEQUENCE [LARGE SCALE GENOMIC DNA]</scope>
    <source>
        <strain evidence="1 2">MB_m1</strain>
    </source>
</reference>
<name>K1WLZ7_MARBU</name>
<sequence>MSQMECYEDNQKFSCLCGVNYAQTELACKATGVGEMTGSRNDYSCIVPDANGRELFQTDACIIPGRSCVPIEEQ</sequence>
<protein>
    <submittedName>
        <fullName evidence="1">Uncharacterized protein</fullName>
    </submittedName>
</protein>
<evidence type="ECO:0000313" key="1">
    <source>
        <dbReference type="EMBL" id="EKD13921.1"/>
    </source>
</evidence>
<dbReference type="InParanoid" id="K1WLZ7"/>
<gene>
    <name evidence="1" type="ORF">MBM_08122</name>
</gene>
<dbReference type="OrthoDB" id="3573094at2759"/>
<keyword evidence="2" id="KW-1185">Reference proteome</keyword>
<dbReference type="Proteomes" id="UP000006753">
    <property type="component" value="Unassembled WGS sequence"/>
</dbReference>
<dbReference type="AlphaFoldDB" id="K1WLZ7"/>
<evidence type="ECO:0000313" key="2">
    <source>
        <dbReference type="Proteomes" id="UP000006753"/>
    </source>
</evidence>
<dbReference type="GeneID" id="18764057"/>
<organism evidence="1 2">
    <name type="scientific">Marssonina brunnea f. sp. multigermtubi (strain MB_m1)</name>
    <name type="common">Marssonina leaf spot fungus</name>
    <dbReference type="NCBI Taxonomy" id="1072389"/>
    <lineage>
        <taxon>Eukaryota</taxon>
        <taxon>Fungi</taxon>
        <taxon>Dikarya</taxon>
        <taxon>Ascomycota</taxon>
        <taxon>Pezizomycotina</taxon>
        <taxon>Leotiomycetes</taxon>
        <taxon>Helotiales</taxon>
        <taxon>Drepanopezizaceae</taxon>
        <taxon>Drepanopeziza</taxon>
    </lineage>
</organism>
<dbReference type="KEGG" id="mbe:MBM_08122"/>
<dbReference type="HOGENOM" id="CLU_2688312_0_0_1"/>
<dbReference type="EMBL" id="JH921448">
    <property type="protein sequence ID" value="EKD13921.1"/>
    <property type="molecule type" value="Genomic_DNA"/>
</dbReference>